<organism evidence="3">
    <name type="scientific">Ananas comosus var. bracteatus</name>
    <name type="common">red pineapple</name>
    <dbReference type="NCBI Taxonomy" id="296719"/>
    <lineage>
        <taxon>Eukaryota</taxon>
        <taxon>Viridiplantae</taxon>
        <taxon>Streptophyta</taxon>
        <taxon>Embryophyta</taxon>
        <taxon>Tracheophyta</taxon>
        <taxon>Spermatophyta</taxon>
        <taxon>Magnoliopsida</taxon>
        <taxon>Liliopsida</taxon>
        <taxon>Poales</taxon>
        <taxon>Bromeliaceae</taxon>
        <taxon>Bromelioideae</taxon>
        <taxon>Ananas</taxon>
    </lineage>
</organism>
<dbReference type="InterPro" id="IPR025836">
    <property type="entry name" value="Zn_knuckle_CX2CX4HX4C"/>
</dbReference>
<evidence type="ECO:0008006" key="4">
    <source>
        <dbReference type="Google" id="ProtNLM"/>
    </source>
</evidence>
<proteinExistence type="predicted"/>
<sequence length="544" mass="61982">MWVQFHGLPLDLLLPNIALKLAELLGEVLPIIPNSHLVRPNYIRARVLIDLRQLLKDKLVAHITDIESFNLKIAYERLPRFCIFCGLIGHDMEHCRVCESMIDLIPPDTSVSDRAGIIDFLHPRYPTFISAAAMAGPLPVTVSASDGDIKHNVSIPMEITFPKDKIFEICFQECGFGFGRCLRDKILFLIRMVWVTKKSGQAFFSEKDVPTSINKTSIVLIPKKDHPEHITDFRPISLCNVTYKCLAKILVNRLKAILPDLIAPEQSAIVPAINALSAMFKAATVENSLEGIRLGTGGPILTHVLYADDLFVFSKATNNDICALKMLLLNICELFGEEINYSKSAIIFNRHMSELKEVMPRVKLFIWRAVVNALPVGIKLAERIPHFEDSCPLCQEQSETRDHLFFHCPLSQQVWFALQFGLRTAQSSITFIEWLDALINNERFYEIRAYYMHVLWYIWKARNDYIFQHKKFSCSEVLRNARIWTKLYSKAHIQPLHIPDPATINSFSRANTICWVDGAWKENCSDGIGYLVLEGDVVVVCDHE</sequence>
<dbReference type="EMBL" id="LR862139">
    <property type="protein sequence ID" value="CAD1818481.1"/>
    <property type="molecule type" value="Genomic_DNA"/>
</dbReference>
<feature type="domain" description="Reverse transcriptase zinc-binding" evidence="1">
    <location>
        <begin position="356"/>
        <end position="415"/>
    </location>
</feature>
<dbReference type="Pfam" id="PF14392">
    <property type="entry name" value="zf-CCHC_4"/>
    <property type="match status" value="1"/>
</dbReference>
<evidence type="ECO:0000313" key="3">
    <source>
        <dbReference type="EMBL" id="CAD1818481.1"/>
    </source>
</evidence>
<evidence type="ECO:0000259" key="1">
    <source>
        <dbReference type="Pfam" id="PF13966"/>
    </source>
</evidence>
<evidence type="ECO:0000259" key="2">
    <source>
        <dbReference type="Pfam" id="PF14392"/>
    </source>
</evidence>
<accession>A0A6V7NIR2</accession>
<protein>
    <recommendedName>
        <fullName evidence="4">Reverse transcriptase zinc-binding domain-containing protein</fullName>
    </recommendedName>
</protein>
<dbReference type="AlphaFoldDB" id="A0A6V7NIR2"/>
<dbReference type="PANTHER" id="PTHR31286">
    <property type="entry name" value="GLYCINE-RICH CELL WALL STRUCTURAL PROTEIN 1.8-LIKE"/>
    <property type="match status" value="1"/>
</dbReference>
<feature type="domain" description="Zinc knuckle CX2CX4HX4C" evidence="2">
    <location>
        <begin position="67"/>
        <end position="96"/>
    </location>
</feature>
<dbReference type="InterPro" id="IPR040256">
    <property type="entry name" value="At4g02000-like"/>
</dbReference>
<dbReference type="PANTHER" id="PTHR31286:SF180">
    <property type="entry name" value="OS10G0362600 PROTEIN"/>
    <property type="match status" value="1"/>
</dbReference>
<reference evidence="3" key="1">
    <citation type="submission" date="2020-07" db="EMBL/GenBank/DDBJ databases">
        <authorList>
            <person name="Lin J."/>
        </authorList>
    </citation>
    <scope>NUCLEOTIDE SEQUENCE</scope>
</reference>
<name>A0A6V7NIR2_ANACO</name>
<dbReference type="InterPro" id="IPR026960">
    <property type="entry name" value="RVT-Znf"/>
</dbReference>
<dbReference type="Pfam" id="PF13966">
    <property type="entry name" value="zf-RVT"/>
    <property type="match status" value="1"/>
</dbReference>
<gene>
    <name evidence="3" type="ORF">CB5_LOCUS1692</name>
</gene>